<keyword evidence="7" id="KW-0372">Hormone</keyword>
<keyword evidence="5 10" id="KW-0964">Secreted</keyword>
<evidence type="ECO:0000256" key="9">
    <source>
        <dbReference type="ARBA" id="ARBA00023277"/>
    </source>
</evidence>
<name>A0A671S8B8_9TELE</name>
<feature type="domain" description="Insulin-like" evidence="11">
    <location>
        <begin position="4"/>
        <end position="45"/>
    </location>
</feature>
<dbReference type="InterPro" id="IPR016179">
    <property type="entry name" value="Insulin-like"/>
</dbReference>
<evidence type="ECO:0000256" key="7">
    <source>
        <dbReference type="ARBA" id="ARBA00022702"/>
    </source>
</evidence>
<keyword evidence="9" id="KW-0119">Carbohydrate metabolism</keyword>
<reference evidence="12" key="2">
    <citation type="submission" date="2025-09" db="UniProtKB">
        <authorList>
            <consortium name="Ensembl"/>
        </authorList>
    </citation>
    <scope>IDENTIFICATION</scope>
</reference>
<comment type="subunit">
    <text evidence="4">Heterodimer of a B chain and an A chain linked by two disulfide bonds.</text>
</comment>
<comment type="subcellular location">
    <subcellularLocation>
        <location evidence="2 10">Secreted</location>
    </subcellularLocation>
</comment>
<dbReference type="PROSITE" id="PS00262">
    <property type="entry name" value="INSULIN"/>
    <property type="match status" value="1"/>
</dbReference>
<evidence type="ECO:0000313" key="13">
    <source>
        <dbReference type="Proteomes" id="UP000472260"/>
    </source>
</evidence>
<dbReference type="InterPro" id="IPR036438">
    <property type="entry name" value="Insulin-like_sf"/>
</dbReference>
<dbReference type="InterPro" id="IPR022353">
    <property type="entry name" value="Insulin_CS"/>
</dbReference>
<evidence type="ECO:0000259" key="11">
    <source>
        <dbReference type="SMART" id="SM00078"/>
    </source>
</evidence>
<proteinExistence type="inferred from homology"/>
<dbReference type="GO" id="GO:0005615">
    <property type="term" value="C:extracellular space"/>
    <property type="evidence" value="ECO:0007669"/>
    <property type="project" value="TreeGrafter"/>
</dbReference>
<evidence type="ECO:0000256" key="8">
    <source>
        <dbReference type="ARBA" id="ARBA00023157"/>
    </source>
</evidence>
<evidence type="ECO:0000256" key="2">
    <source>
        <dbReference type="ARBA" id="ARBA00004613"/>
    </source>
</evidence>
<evidence type="ECO:0000256" key="3">
    <source>
        <dbReference type="ARBA" id="ARBA00009034"/>
    </source>
</evidence>
<dbReference type="GO" id="GO:0005179">
    <property type="term" value="F:hormone activity"/>
    <property type="evidence" value="ECO:0007669"/>
    <property type="project" value="UniProtKB-KW"/>
</dbReference>
<sequence length="46" mass="5480">RNSSHLNEKTIQFYLTNHAELIRKRGIVEQCCHKPCSIFELQNYCN</sequence>
<evidence type="ECO:0000256" key="6">
    <source>
        <dbReference type="ARBA" id="ARBA00022526"/>
    </source>
</evidence>
<comment type="similarity">
    <text evidence="3 10">Belongs to the insulin family.</text>
</comment>
<evidence type="ECO:0000313" key="12">
    <source>
        <dbReference type="Ensembl" id="ENSSANP00000091992.1"/>
    </source>
</evidence>
<keyword evidence="6" id="KW-0313">Glucose metabolism</keyword>
<dbReference type="Pfam" id="PF00049">
    <property type="entry name" value="Insulin"/>
    <property type="match status" value="1"/>
</dbReference>
<dbReference type="Gene3D" id="1.10.100.10">
    <property type="entry name" value="Insulin-like"/>
    <property type="match status" value="1"/>
</dbReference>
<dbReference type="PANTHER" id="PTHR11454:SF9">
    <property type="entry name" value="INSULIN"/>
    <property type="match status" value="1"/>
</dbReference>
<dbReference type="Proteomes" id="UP000472260">
    <property type="component" value="Unassembled WGS sequence"/>
</dbReference>
<reference evidence="12" key="1">
    <citation type="submission" date="2025-08" db="UniProtKB">
        <authorList>
            <consortium name="Ensembl"/>
        </authorList>
    </citation>
    <scope>IDENTIFICATION</scope>
</reference>
<organism evidence="12 13">
    <name type="scientific">Sinocyclocheilus anshuiensis</name>
    <dbReference type="NCBI Taxonomy" id="1608454"/>
    <lineage>
        <taxon>Eukaryota</taxon>
        <taxon>Metazoa</taxon>
        <taxon>Chordata</taxon>
        <taxon>Craniata</taxon>
        <taxon>Vertebrata</taxon>
        <taxon>Euteleostomi</taxon>
        <taxon>Actinopterygii</taxon>
        <taxon>Neopterygii</taxon>
        <taxon>Teleostei</taxon>
        <taxon>Ostariophysi</taxon>
        <taxon>Cypriniformes</taxon>
        <taxon>Cyprinidae</taxon>
        <taxon>Cyprininae</taxon>
        <taxon>Sinocyclocheilus</taxon>
    </lineage>
</organism>
<dbReference type="AlphaFoldDB" id="A0A671S8B8"/>
<dbReference type="Ensembl" id="ENSSANT00000097719.1">
    <property type="protein sequence ID" value="ENSSANP00000091992.1"/>
    <property type="gene ID" value="ENSSANG00000045431.1"/>
</dbReference>
<keyword evidence="13" id="KW-1185">Reference proteome</keyword>
<dbReference type="SUPFAM" id="SSF56994">
    <property type="entry name" value="Insulin-like"/>
    <property type="match status" value="1"/>
</dbReference>
<dbReference type="PANTHER" id="PTHR11454">
    <property type="entry name" value="INSULIN/INSULIN GROWTH FACTOR"/>
    <property type="match status" value="1"/>
</dbReference>
<evidence type="ECO:0000256" key="10">
    <source>
        <dbReference type="RuleBase" id="RU000406"/>
    </source>
</evidence>
<protein>
    <recommendedName>
        <fullName evidence="11">Insulin-like domain-containing protein</fullName>
    </recommendedName>
</protein>
<accession>A0A671S8B8</accession>
<dbReference type="InterPro" id="IPR004825">
    <property type="entry name" value="Insulin"/>
</dbReference>
<dbReference type="SMART" id="SM00078">
    <property type="entry name" value="IlGF"/>
    <property type="match status" value="1"/>
</dbReference>
<evidence type="ECO:0000256" key="5">
    <source>
        <dbReference type="ARBA" id="ARBA00022525"/>
    </source>
</evidence>
<comment type="function">
    <text evidence="1">Insulin decreases blood glucose concentration. It increases cell permeability to monosaccharides, amino acids and fatty acids. It accelerates glycolysis, the pentose phosphate cycle, and glycogen synthesis in liver.</text>
</comment>
<keyword evidence="8" id="KW-1015">Disulfide bond</keyword>
<evidence type="ECO:0000256" key="1">
    <source>
        <dbReference type="ARBA" id="ARBA00002985"/>
    </source>
</evidence>
<dbReference type="GO" id="GO:0006006">
    <property type="term" value="P:glucose metabolic process"/>
    <property type="evidence" value="ECO:0007669"/>
    <property type="project" value="UniProtKB-KW"/>
</dbReference>
<evidence type="ECO:0000256" key="4">
    <source>
        <dbReference type="ARBA" id="ARBA00011207"/>
    </source>
</evidence>